<dbReference type="GO" id="GO:0004497">
    <property type="term" value="F:monooxygenase activity"/>
    <property type="evidence" value="ECO:0007669"/>
    <property type="project" value="UniProtKB-KW"/>
</dbReference>
<evidence type="ECO:0000256" key="4">
    <source>
        <dbReference type="ARBA" id="ARBA00023004"/>
    </source>
</evidence>
<organism evidence="8 9">
    <name type="scientific">Ascobolus immersus RN42</name>
    <dbReference type="NCBI Taxonomy" id="1160509"/>
    <lineage>
        <taxon>Eukaryota</taxon>
        <taxon>Fungi</taxon>
        <taxon>Dikarya</taxon>
        <taxon>Ascomycota</taxon>
        <taxon>Pezizomycotina</taxon>
        <taxon>Pezizomycetes</taxon>
        <taxon>Pezizales</taxon>
        <taxon>Ascobolaceae</taxon>
        <taxon>Ascobolus</taxon>
    </lineage>
</organism>
<dbReference type="GO" id="GO:0016705">
    <property type="term" value="F:oxidoreductase activity, acting on paired donors, with incorporation or reduction of molecular oxygen"/>
    <property type="evidence" value="ECO:0007669"/>
    <property type="project" value="InterPro"/>
</dbReference>
<feature type="binding site" description="axial binding residue" evidence="5">
    <location>
        <position position="499"/>
    </location>
    <ligand>
        <name>heme</name>
        <dbReference type="ChEBI" id="CHEBI:30413"/>
    </ligand>
    <ligandPart>
        <name>Fe</name>
        <dbReference type="ChEBI" id="CHEBI:18248"/>
    </ligandPart>
</feature>
<keyword evidence="6" id="KW-0560">Oxidoreductase</keyword>
<evidence type="ECO:0000256" key="2">
    <source>
        <dbReference type="ARBA" id="ARBA00010617"/>
    </source>
</evidence>
<dbReference type="PANTHER" id="PTHR24305:SF152">
    <property type="entry name" value="P450, PUTATIVE (EUROFUNG)-RELATED"/>
    <property type="match status" value="1"/>
</dbReference>
<keyword evidence="7" id="KW-0472">Membrane</keyword>
<dbReference type="Gene3D" id="1.10.630.10">
    <property type="entry name" value="Cytochrome P450"/>
    <property type="match status" value="1"/>
</dbReference>
<dbReference type="InterPro" id="IPR002403">
    <property type="entry name" value="Cyt_P450_E_grp-IV"/>
</dbReference>
<dbReference type="EMBL" id="ML119704">
    <property type="protein sequence ID" value="RPA78988.1"/>
    <property type="molecule type" value="Genomic_DNA"/>
</dbReference>
<protein>
    <submittedName>
        <fullName evidence="8">Cytochrome P450</fullName>
    </submittedName>
</protein>
<evidence type="ECO:0000313" key="8">
    <source>
        <dbReference type="EMBL" id="RPA78988.1"/>
    </source>
</evidence>
<accession>A0A3N4I2U5</accession>
<dbReference type="PROSITE" id="PS00086">
    <property type="entry name" value="CYTOCHROME_P450"/>
    <property type="match status" value="1"/>
</dbReference>
<comment type="cofactor">
    <cofactor evidence="1 5">
        <name>heme</name>
        <dbReference type="ChEBI" id="CHEBI:30413"/>
    </cofactor>
</comment>
<keyword evidence="4 5" id="KW-0408">Iron</keyword>
<dbReference type="CDD" id="cd11062">
    <property type="entry name" value="CYP58-like"/>
    <property type="match status" value="1"/>
</dbReference>
<gene>
    <name evidence="8" type="ORF">BJ508DRAFT_416203</name>
</gene>
<keyword evidence="5 6" id="KW-0349">Heme</keyword>
<dbReference type="SUPFAM" id="SSF48264">
    <property type="entry name" value="Cytochrome P450"/>
    <property type="match status" value="1"/>
</dbReference>
<dbReference type="PRINTS" id="PR00465">
    <property type="entry name" value="EP450IV"/>
</dbReference>
<dbReference type="AlphaFoldDB" id="A0A3N4I2U5"/>
<keyword evidence="9" id="KW-1185">Reference proteome</keyword>
<dbReference type="STRING" id="1160509.A0A3N4I2U5"/>
<keyword evidence="7" id="KW-0812">Transmembrane</keyword>
<feature type="transmembrane region" description="Helical" evidence="7">
    <location>
        <begin position="29"/>
        <end position="51"/>
    </location>
</feature>
<sequence>MNSTTAQPLPHTVLLTTTYSYLRTTALLLYLYPLGTLTTAFVLYLTTLSIYRLLFHPLRHFPGPTLAKLSRLYEVYFDIFSPGFVFHAEKVLHPKYGKVVRVGPNRLRVADGESWFEIHAVTTPFTKDPSFYRAFNRSTSLFSLIDNQEHKERRKLLMPLFTRKSILQLTPLVRQKARLLVEKWGELCEAETSDDGFTTVDVGKGFMALTADLVGEYIYGESYNILNSADLSHPLLDTVAAFPSFLYIGKLAPWISPLIERLPERIIGTLNPGTLALKHTQVEAEARINALQASSVPTTPTASILLDKASSPSPFPAQPALPTNLITELAPVYPSAHILATDASTILTASLLSTSYTLTHLTHHLALLQESSSAQTRVLSELLSAYPGGLSDFLLNVQLEVLEKMPYLTAFIKESLRLSYGIAGGLRRLSPKRETKLAGLAIPPGTEVVSSIYTLHHTAEFFPNPDIFNPERWLPTPAAKEGENNERNMVAFGTGRRMCLGKELALLEIYTVVGAVVLGFEVRGEGEWKWKERWLPVRVGGGEVGLRRRR</sequence>
<dbReference type="OrthoDB" id="3945418at2759"/>
<dbReference type="Pfam" id="PF00067">
    <property type="entry name" value="p450"/>
    <property type="match status" value="2"/>
</dbReference>
<evidence type="ECO:0000256" key="7">
    <source>
        <dbReference type="SAM" id="Phobius"/>
    </source>
</evidence>
<name>A0A3N4I2U5_ASCIM</name>
<dbReference type="InterPro" id="IPR036396">
    <property type="entry name" value="Cyt_P450_sf"/>
</dbReference>
<evidence type="ECO:0000256" key="1">
    <source>
        <dbReference type="ARBA" id="ARBA00001971"/>
    </source>
</evidence>
<evidence type="ECO:0000313" key="9">
    <source>
        <dbReference type="Proteomes" id="UP000275078"/>
    </source>
</evidence>
<proteinExistence type="inferred from homology"/>
<keyword evidence="3 5" id="KW-0479">Metal-binding</keyword>
<dbReference type="GO" id="GO:0020037">
    <property type="term" value="F:heme binding"/>
    <property type="evidence" value="ECO:0007669"/>
    <property type="project" value="InterPro"/>
</dbReference>
<keyword evidence="7" id="KW-1133">Transmembrane helix</keyword>
<dbReference type="PANTHER" id="PTHR24305">
    <property type="entry name" value="CYTOCHROME P450"/>
    <property type="match status" value="1"/>
</dbReference>
<evidence type="ECO:0000256" key="5">
    <source>
        <dbReference type="PIRSR" id="PIRSR602403-1"/>
    </source>
</evidence>
<comment type="similarity">
    <text evidence="2 6">Belongs to the cytochrome P450 family.</text>
</comment>
<dbReference type="InterPro" id="IPR017972">
    <property type="entry name" value="Cyt_P450_CS"/>
</dbReference>
<dbReference type="InterPro" id="IPR001128">
    <property type="entry name" value="Cyt_P450"/>
</dbReference>
<reference evidence="8 9" key="1">
    <citation type="journal article" date="2018" name="Nat. Ecol. Evol.">
        <title>Pezizomycetes genomes reveal the molecular basis of ectomycorrhizal truffle lifestyle.</title>
        <authorList>
            <person name="Murat C."/>
            <person name="Payen T."/>
            <person name="Noel B."/>
            <person name="Kuo A."/>
            <person name="Morin E."/>
            <person name="Chen J."/>
            <person name="Kohler A."/>
            <person name="Krizsan K."/>
            <person name="Balestrini R."/>
            <person name="Da Silva C."/>
            <person name="Montanini B."/>
            <person name="Hainaut M."/>
            <person name="Levati E."/>
            <person name="Barry K.W."/>
            <person name="Belfiori B."/>
            <person name="Cichocki N."/>
            <person name="Clum A."/>
            <person name="Dockter R.B."/>
            <person name="Fauchery L."/>
            <person name="Guy J."/>
            <person name="Iotti M."/>
            <person name="Le Tacon F."/>
            <person name="Lindquist E.A."/>
            <person name="Lipzen A."/>
            <person name="Malagnac F."/>
            <person name="Mello A."/>
            <person name="Molinier V."/>
            <person name="Miyauchi S."/>
            <person name="Poulain J."/>
            <person name="Riccioni C."/>
            <person name="Rubini A."/>
            <person name="Sitrit Y."/>
            <person name="Splivallo R."/>
            <person name="Traeger S."/>
            <person name="Wang M."/>
            <person name="Zifcakova L."/>
            <person name="Wipf D."/>
            <person name="Zambonelli A."/>
            <person name="Paolocci F."/>
            <person name="Nowrousian M."/>
            <person name="Ottonello S."/>
            <person name="Baldrian P."/>
            <person name="Spatafora J.W."/>
            <person name="Henrissat B."/>
            <person name="Nagy L.G."/>
            <person name="Aury J.M."/>
            <person name="Wincker P."/>
            <person name="Grigoriev I.V."/>
            <person name="Bonfante P."/>
            <person name="Martin F.M."/>
        </authorList>
    </citation>
    <scope>NUCLEOTIDE SEQUENCE [LARGE SCALE GENOMIC DNA]</scope>
    <source>
        <strain evidence="8 9">RN42</strain>
    </source>
</reference>
<keyword evidence="6" id="KW-0503">Monooxygenase</keyword>
<dbReference type="GO" id="GO:0005506">
    <property type="term" value="F:iron ion binding"/>
    <property type="evidence" value="ECO:0007669"/>
    <property type="project" value="InterPro"/>
</dbReference>
<evidence type="ECO:0000256" key="3">
    <source>
        <dbReference type="ARBA" id="ARBA00022723"/>
    </source>
</evidence>
<dbReference type="InterPro" id="IPR050121">
    <property type="entry name" value="Cytochrome_P450_monoxygenase"/>
</dbReference>
<evidence type="ECO:0000256" key="6">
    <source>
        <dbReference type="RuleBase" id="RU000461"/>
    </source>
</evidence>
<dbReference type="Proteomes" id="UP000275078">
    <property type="component" value="Unassembled WGS sequence"/>
</dbReference>